<keyword evidence="3" id="KW-0804">Transcription</keyword>
<keyword evidence="2" id="KW-0238">DNA-binding</keyword>
<sequence>MINIIMEDIDSALIAELRRNGRATVSELASNLGVARATVKTHMDRLLKSGDIVGFTVVTDKEPEAAALTGLITIALEGAAIERVVSQLRNHREITSIRTTHGVWDIIVEFGVSTVVDLDNVLAMIREQNGVTRTETSIYLRNRL</sequence>
<dbReference type="SUPFAM" id="SSF46785">
    <property type="entry name" value="Winged helix' DNA-binding domain"/>
    <property type="match status" value="1"/>
</dbReference>
<dbReference type="PANTHER" id="PTHR30154">
    <property type="entry name" value="LEUCINE-RESPONSIVE REGULATORY PROTEIN"/>
    <property type="match status" value="1"/>
</dbReference>
<reference evidence="5 6" key="1">
    <citation type="submission" date="2017-03" db="EMBL/GenBank/DDBJ databases">
        <authorList>
            <person name="Afonso C.L."/>
            <person name="Miller P.J."/>
            <person name="Scott M.A."/>
            <person name="Spackman E."/>
            <person name="Goraichik I."/>
            <person name="Dimitrov K.M."/>
            <person name="Suarez D.L."/>
            <person name="Swayne D.E."/>
        </authorList>
    </citation>
    <scope>NUCLEOTIDE SEQUENCE [LARGE SCALE GENOMIC DNA]</scope>
    <source>
        <strain evidence="5 6">CECT 7745</strain>
    </source>
</reference>
<name>A0A1X7BYD4_9RHOB</name>
<dbReference type="PANTHER" id="PTHR30154:SF34">
    <property type="entry name" value="TRANSCRIPTIONAL REGULATOR AZLB"/>
    <property type="match status" value="1"/>
</dbReference>
<dbReference type="PROSITE" id="PS50956">
    <property type="entry name" value="HTH_ASNC_2"/>
    <property type="match status" value="1"/>
</dbReference>
<dbReference type="PRINTS" id="PR00033">
    <property type="entry name" value="HTHASNC"/>
</dbReference>
<dbReference type="InterPro" id="IPR000485">
    <property type="entry name" value="AsnC-type_HTH_dom"/>
</dbReference>
<keyword evidence="6" id="KW-1185">Reference proteome</keyword>
<dbReference type="InterPro" id="IPR019888">
    <property type="entry name" value="Tscrpt_reg_AsnC-like"/>
</dbReference>
<evidence type="ECO:0000259" key="4">
    <source>
        <dbReference type="PROSITE" id="PS50956"/>
    </source>
</evidence>
<dbReference type="EMBL" id="FWXB01000031">
    <property type="protein sequence ID" value="SMC14593.1"/>
    <property type="molecule type" value="Genomic_DNA"/>
</dbReference>
<dbReference type="GO" id="GO:0043200">
    <property type="term" value="P:response to amino acid"/>
    <property type="evidence" value="ECO:0007669"/>
    <property type="project" value="TreeGrafter"/>
</dbReference>
<dbReference type="InterPro" id="IPR036390">
    <property type="entry name" value="WH_DNA-bd_sf"/>
</dbReference>
<evidence type="ECO:0000313" key="6">
    <source>
        <dbReference type="Proteomes" id="UP000193224"/>
    </source>
</evidence>
<evidence type="ECO:0000256" key="2">
    <source>
        <dbReference type="ARBA" id="ARBA00023125"/>
    </source>
</evidence>
<evidence type="ECO:0000313" key="5">
    <source>
        <dbReference type="EMBL" id="SMC14593.1"/>
    </source>
</evidence>
<accession>A0A1X7BYD4</accession>
<dbReference type="AlphaFoldDB" id="A0A1X7BYD4"/>
<dbReference type="Gene3D" id="1.10.10.10">
    <property type="entry name" value="Winged helix-like DNA-binding domain superfamily/Winged helix DNA-binding domain"/>
    <property type="match status" value="1"/>
</dbReference>
<feature type="domain" description="HTH asnC-type" evidence="4">
    <location>
        <begin position="6"/>
        <end position="72"/>
    </location>
</feature>
<organism evidence="5 6">
    <name type="scientific">Roseovarius aestuarii</name>
    <dbReference type="NCBI Taxonomy" id="475083"/>
    <lineage>
        <taxon>Bacteria</taxon>
        <taxon>Pseudomonadati</taxon>
        <taxon>Pseudomonadota</taxon>
        <taxon>Alphaproteobacteria</taxon>
        <taxon>Rhodobacterales</taxon>
        <taxon>Roseobacteraceae</taxon>
        <taxon>Roseovarius</taxon>
    </lineage>
</organism>
<proteinExistence type="predicted"/>
<protein>
    <submittedName>
        <fullName evidence="5">Regulatory protein AsnC</fullName>
    </submittedName>
</protein>
<dbReference type="GO" id="GO:0005829">
    <property type="term" value="C:cytosol"/>
    <property type="evidence" value="ECO:0007669"/>
    <property type="project" value="TreeGrafter"/>
</dbReference>
<dbReference type="Pfam" id="PF13412">
    <property type="entry name" value="HTH_24"/>
    <property type="match status" value="1"/>
</dbReference>
<dbReference type="Gene3D" id="3.30.70.920">
    <property type="match status" value="1"/>
</dbReference>
<dbReference type="Pfam" id="PF01037">
    <property type="entry name" value="AsnC_trans_reg"/>
    <property type="match status" value="1"/>
</dbReference>
<dbReference type="SUPFAM" id="SSF54909">
    <property type="entry name" value="Dimeric alpha+beta barrel"/>
    <property type="match status" value="1"/>
</dbReference>
<gene>
    <name evidence="5" type="primary">asnC_2</name>
    <name evidence="5" type="ORF">ROA7745_04462</name>
</gene>
<dbReference type="GO" id="GO:0043565">
    <property type="term" value="F:sequence-specific DNA binding"/>
    <property type="evidence" value="ECO:0007669"/>
    <property type="project" value="InterPro"/>
</dbReference>
<keyword evidence="1" id="KW-0805">Transcription regulation</keyword>
<dbReference type="InterPro" id="IPR036388">
    <property type="entry name" value="WH-like_DNA-bd_sf"/>
</dbReference>
<dbReference type="InterPro" id="IPR019887">
    <property type="entry name" value="Tscrpt_reg_AsnC/Lrp_C"/>
</dbReference>
<evidence type="ECO:0000256" key="3">
    <source>
        <dbReference type="ARBA" id="ARBA00023163"/>
    </source>
</evidence>
<dbReference type="SMART" id="SM00344">
    <property type="entry name" value="HTH_ASNC"/>
    <property type="match status" value="1"/>
</dbReference>
<evidence type="ECO:0000256" key="1">
    <source>
        <dbReference type="ARBA" id="ARBA00023015"/>
    </source>
</evidence>
<dbReference type="Proteomes" id="UP000193224">
    <property type="component" value="Unassembled WGS sequence"/>
</dbReference>
<dbReference type="InterPro" id="IPR011008">
    <property type="entry name" value="Dimeric_a/b-barrel"/>
</dbReference>